<reference evidence="2" key="1">
    <citation type="submission" date="2023-10" db="EMBL/GenBank/DDBJ databases">
        <authorList>
            <person name="Domelevo Entfellner J.-B."/>
        </authorList>
    </citation>
    <scope>NUCLEOTIDE SEQUENCE</scope>
</reference>
<gene>
    <name evidence="2" type="ORF">AYBTSS11_LOCUS31287</name>
</gene>
<dbReference type="EMBL" id="OY731408">
    <property type="protein sequence ID" value="CAJ1979076.1"/>
    <property type="molecule type" value="Genomic_DNA"/>
</dbReference>
<dbReference type="Gene3D" id="3.40.50.1000">
    <property type="entry name" value="HAD superfamily/HAD-like"/>
    <property type="match status" value="1"/>
</dbReference>
<dbReference type="Gramene" id="rna-AYBTSS11_LOCUS31287">
    <property type="protein sequence ID" value="CAJ1979076.1"/>
    <property type="gene ID" value="gene-AYBTSS11_LOCUS31287"/>
</dbReference>
<sequence length="152" mass="16702">MPAAPAGGALNGQPHLFGADPEVAAGEGDLERLLRQLEAGQYMTGGRCRRDCDVVGNLSLAFTRSVRLVGDGRDAWVFDIDETLLSNAEIFNETSFNNLVNFAAAPALLANLILFNELKELGFRIFLITGRSEYQRNAIEANLLLGYRNWEI</sequence>
<organism evidence="2 3">
    <name type="scientific">Sphenostylis stenocarpa</name>
    <dbReference type="NCBI Taxonomy" id="92480"/>
    <lineage>
        <taxon>Eukaryota</taxon>
        <taxon>Viridiplantae</taxon>
        <taxon>Streptophyta</taxon>
        <taxon>Embryophyta</taxon>
        <taxon>Tracheophyta</taxon>
        <taxon>Spermatophyta</taxon>
        <taxon>Magnoliopsida</taxon>
        <taxon>eudicotyledons</taxon>
        <taxon>Gunneridae</taxon>
        <taxon>Pentapetalae</taxon>
        <taxon>rosids</taxon>
        <taxon>fabids</taxon>
        <taxon>Fabales</taxon>
        <taxon>Fabaceae</taxon>
        <taxon>Papilionoideae</taxon>
        <taxon>50 kb inversion clade</taxon>
        <taxon>NPAAA clade</taxon>
        <taxon>indigoferoid/millettioid clade</taxon>
        <taxon>Phaseoleae</taxon>
        <taxon>Sphenostylis</taxon>
    </lineage>
</organism>
<keyword evidence="3" id="KW-1185">Reference proteome</keyword>
<evidence type="ECO:0000256" key="1">
    <source>
        <dbReference type="ARBA" id="ARBA00022729"/>
    </source>
</evidence>
<dbReference type="PANTHER" id="PTHR31284:SF10">
    <property type="entry name" value="ACID PHOSPHATASE-LIKE PROTEIN"/>
    <property type="match status" value="1"/>
</dbReference>
<dbReference type="InterPro" id="IPR023214">
    <property type="entry name" value="HAD_sf"/>
</dbReference>
<proteinExistence type="predicted"/>
<accession>A0AA86W5T6</accession>
<name>A0AA86W5T6_9FABA</name>
<dbReference type="Proteomes" id="UP001189624">
    <property type="component" value="Chromosome 11"/>
</dbReference>
<protein>
    <submittedName>
        <fullName evidence="2">Uncharacterized protein</fullName>
    </submittedName>
</protein>
<dbReference type="Pfam" id="PF03767">
    <property type="entry name" value="Acid_phosphat_B"/>
    <property type="match status" value="1"/>
</dbReference>
<dbReference type="SUPFAM" id="SSF56784">
    <property type="entry name" value="HAD-like"/>
    <property type="match status" value="1"/>
</dbReference>
<dbReference type="PANTHER" id="PTHR31284">
    <property type="entry name" value="ACID PHOSPHATASE-LIKE PROTEIN"/>
    <property type="match status" value="1"/>
</dbReference>
<dbReference type="InterPro" id="IPR036412">
    <property type="entry name" value="HAD-like_sf"/>
</dbReference>
<dbReference type="InterPro" id="IPR005519">
    <property type="entry name" value="Acid_phosphat_B-like"/>
</dbReference>
<evidence type="ECO:0000313" key="2">
    <source>
        <dbReference type="EMBL" id="CAJ1979076.1"/>
    </source>
</evidence>
<keyword evidence="1" id="KW-0732">Signal</keyword>
<evidence type="ECO:0000313" key="3">
    <source>
        <dbReference type="Proteomes" id="UP001189624"/>
    </source>
</evidence>
<dbReference type="AlphaFoldDB" id="A0AA86W5T6"/>